<protein>
    <submittedName>
        <fullName evidence="1">Uncharacterized protein</fullName>
    </submittedName>
</protein>
<sequence>MIVFCDFDGTISKRDVGNRFLHHFYGLYPQLKPRIYIGD</sequence>
<dbReference type="EMBL" id="BARW01018920">
    <property type="protein sequence ID" value="GAI89519.1"/>
    <property type="molecule type" value="Genomic_DNA"/>
</dbReference>
<comment type="caution">
    <text evidence="1">The sequence shown here is derived from an EMBL/GenBank/DDBJ whole genome shotgun (WGS) entry which is preliminary data.</text>
</comment>
<dbReference type="AlphaFoldDB" id="X1UB18"/>
<name>X1UB18_9ZZZZ</name>
<proteinExistence type="predicted"/>
<accession>X1UB18</accession>
<feature type="non-terminal residue" evidence="1">
    <location>
        <position position="39"/>
    </location>
</feature>
<organism evidence="1">
    <name type="scientific">marine sediment metagenome</name>
    <dbReference type="NCBI Taxonomy" id="412755"/>
    <lineage>
        <taxon>unclassified sequences</taxon>
        <taxon>metagenomes</taxon>
        <taxon>ecological metagenomes</taxon>
    </lineage>
</organism>
<gene>
    <name evidence="1" type="ORF">S12H4_32288</name>
</gene>
<reference evidence="1" key="1">
    <citation type="journal article" date="2014" name="Front. Microbiol.">
        <title>High frequency of phylogenetically diverse reductive dehalogenase-homologous genes in deep subseafloor sedimentary metagenomes.</title>
        <authorList>
            <person name="Kawai M."/>
            <person name="Futagami T."/>
            <person name="Toyoda A."/>
            <person name="Takaki Y."/>
            <person name="Nishi S."/>
            <person name="Hori S."/>
            <person name="Arai W."/>
            <person name="Tsubouchi T."/>
            <person name="Morono Y."/>
            <person name="Uchiyama I."/>
            <person name="Ito T."/>
            <person name="Fujiyama A."/>
            <person name="Inagaki F."/>
            <person name="Takami H."/>
        </authorList>
    </citation>
    <scope>NUCLEOTIDE SEQUENCE</scope>
    <source>
        <strain evidence="1">Expedition CK06-06</strain>
    </source>
</reference>
<evidence type="ECO:0000313" key="1">
    <source>
        <dbReference type="EMBL" id="GAI89519.1"/>
    </source>
</evidence>